<dbReference type="Proteomes" id="UP000034854">
    <property type="component" value="Unassembled WGS sequence"/>
</dbReference>
<feature type="compositionally biased region" description="Polar residues" evidence="1">
    <location>
        <begin position="28"/>
        <end position="49"/>
    </location>
</feature>
<gene>
    <name evidence="3" type="ORF">UU34_C0003G0018</name>
</gene>
<evidence type="ECO:0000256" key="1">
    <source>
        <dbReference type="SAM" id="MobiDB-lite"/>
    </source>
</evidence>
<dbReference type="AlphaFoldDB" id="A0A0G0UJL6"/>
<dbReference type="InterPro" id="IPR018764">
    <property type="entry name" value="RskA_C"/>
</dbReference>
<feature type="region of interest" description="Disordered" evidence="1">
    <location>
        <begin position="28"/>
        <end position="53"/>
    </location>
</feature>
<organism evidence="3 4">
    <name type="scientific">Candidatus Curtissbacteria bacterium GW2011_GWA1_41_11</name>
    <dbReference type="NCBI Taxonomy" id="1618409"/>
    <lineage>
        <taxon>Bacteria</taxon>
        <taxon>Candidatus Curtissiibacteriota</taxon>
    </lineage>
</organism>
<accession>A0A0G0UJL6</accession>
<dbReference type="Pfam" id="PF10099">
    <property type="entry name" value="RskA_C"/>
    <property type="match status" value="1"/>
</dbReference>
<name>A0A0G0UJL6_9BACT</name>
<reference evidence="3 4" key="1">
    <citation type="journal article" date="2015" name="Nature">
        <title>rRNA introns, odd ribosomes, and small enigmatic genomes across a large radiation of phyla.</title>
        <authorList>
            <person name="Brown C.T."/>
            <person name="Hug L.A."/>
            <person name="Thomas B.C."/>
            <person name="Sharon I."/>
            <person name="Castelle C.J."/>
            <person name="Singh A."/>
            <person name="Wilkins M.J."/>
            <person name="Williams K.H."/>
            <person name="Banfield J.F."/>
        </authorList>
    </citation>
    <scope>NUCLEOTIDE SEQUENCE [LARGE SCALE GENOMIC DNA]</scope>
</reference>
<dbReference type="GO" id="GO:0005886">
    <property type="term" value="C:plasma membrane"/>
    <property type="evidence" value="ECO:0007669"/>
    <property type="project" value="InterPro"/>
</dbReference>
<comment type="caution">
    <text evidence="3">The sequence shown here is derived from an EMBL/GenBank/DDBJ whole genome shotgun (WGS) entry which is preliminary data.</text>
</comment>
<evidence type="ECO:0000259" key="2">
    <source>
        <dbReference type="Pfam" id="PF10099"/>
    </source>
</evidence>
<proteinExistence type="predicted"/>
<feature type="domain" description="Anti-sigma K factor RskA C-terminal" evidence="2">
    <location>
        <begin position="11"/>
        <end position="145"/>
    </location>
</feature>
<dbReference type="EMBL" id="LCAG01000003">
    <property type="protein sequence ID" value="KKR87676.1"/>
    <property type="molecule type" value="Genomic_DNA"/>
</dbReference>
<protein>
    <recommendedName>
        <fullName evidence="2">Anti-sigma K factor RskA C-terminal domain-containing protein</fullName>
    </recommendedName>
</protein>
<sequence length="165" mass="17763">MKNKYIFGAAVLIVIIAAAALFLSQNKTGNQEPQTSSESTDVLESGTQPEETVETTELAAVGGYAGGGTANRDYNGKTFVHLVVAQLPDPASGKFYEGWLVKKQPTLTFISTGKLEKEGGDDFVLLFTSETDYSDYNDVVITEETENLGLDGKPETHVLEGTFTN</sequence>
<evidence type="ECO:0000313" key="4">
    <source>
        <dbReference type="Proteomes" id="UP000034854"/>
    </source>
</evidence>
<evidence type="ECO:0000313" key="3">
    <source>
        <dbReference type="EMBL" id="KKR87676.1"/>
    </source>
</evidence>